<dbReference type="InterPro" id="IPR024060">
    <property type="entry name" value="Ureidoglycolate_lyase_dom_sf"/>
</dbReference>
<proteinExistence type="predicted"/>
<keyword evidence="6" id="KW-1185">Reference proteome</keyword>
<gene>
    <name evidence="5" type="ORF">BCR41DRAFT_399614</name>
</gene>
<dbReference type="EMBL" id="MCFF01000040">
    <property type="protein sequence ID" value="ORZ07802.1"/>
    <property type="molecule type" value="Genomic_DNA"/>
</dbReference>
<evidence type="ECO:0000313" key="6">
    <source>
        <dbReference type="Proteomes" id="UP000193648"/>
    </source>
</evidence>
<dbReference type="GeneID" id="33570921"/>
<evidence type="ECO:0000256" key="4">
    <source>
        <dbReference type="ARBA" id="ARBA00047684"/>
    </source>
</evidence>
<dbReference type="GO" id="GO:0006144">
    <property type="term" value="P:purine nucleobase metabolic process"/>
    <property type="evidence" value="ECO:0007669"/>
    <property type="project" value="UniProtKB-KW"/>
</dbReference>
<evidence type="ECO:0000313" key="5">
    <source>
        <dbReference type="EMBL" id="ORZ07802.1"/>
    </source>
</evidence>
<comment type="caution">
    <text evidence="5">The sequence shown here is derived from an EMBL/GenBank/DDBJ whole genome shotgun (WGS) entry which is preliminary data.</text>
</comment>
<name>A0A1Y2GDK8_9FUNG</name>
<protein>
    <submittedName>
        <fullName evidence="5">Uncharacterized protein</fullName>
    </submittedName>
</protein>
<keyword evidence="2" id="KW-0659">Purine metabolism</keyword>
<keyword evidence="3" id="KW-0456">Lyase</keyword>
<dbReference type="InterPro" id="IPR011051">
    <property type="entry name" value="RmlC_Cupin_sf"/>
</dbReference>
<dbReference type="InParanoid" id="A0A1Y2GDK8"/>
<dbReference type="GO" id="GO:0050385">
    <property type="term" value="F:ureidoglycolate lyase activity"/>
    <property type="evidence" value="ECO:0007669"/>
    <property type="project" value="UniProtKB-EC"/>
</dbReference>
<dbReference type="InterPro" id="IPR007247">
    <property type="entry name" value="Ureidogly_lyase"/>
</dbReference>
<dbReference type="Gene3D" id="2.60.120.480">
    <property type="entry name" value="Ureidoglycolate hydrolase"/>
    <property type="match status" value="1"/>
</dbReference>
<dbReference type="GO" id="GO:0000256">
    <property type="term" value="P:allantoin catabolic process"/>
    <property type="evidence" value="ECO:0007669"/>
    <property type="project" value="InterPro"/>
</dbReference>
<evidence type="ECO:0000256" key="3">
    <source>
        <dbReference type="ARBA" id="ARBA00023239"/>
    </source>
</evidence>
<dbReference type="RefSeq" id="XP_021878168.1">
    <property type="nucleotide sequence ID" value="XM_022029078.1"/>
</dbReference>
<sequence length="82" mass="8654">MFVPMGGDGNGGFVVVVAKDQEGSEGRIPDLTTLKAFTVKNSQGVNYKPNSGVGKDDCEEYWFKKEAEAVGSEGGVAAIVRL</sequence>
<comment type="catalytic activity">
    <reaction evidence="4">
        <text>(S)-ureidoglycolate = urea + glyoxylate</text>
        <dbReference type="Rhea" id="RHEA:11304"/>
        <dbReference type="ChEBI" id="CHEBI:16199"/>
        <dbReference type="ChEBI" id="CHEBI:36655"/>
        <dbReference type="ChEBI" id="CHEBI:57296"/>
        <dbReference type="EC" id="4.3.2.3"/>
    </reaction>
</comment>
<evidence type="ECO:0000256" key="2">
    <source>
        <dbReference type="ARBA" id="ARBA00022631"/>
    </source>
</evidence>
<comment type="subunit">
    <text evidence="1">Homodimer.</text>
</comment>
<dbReference type="Pfam" id="PF04115">
    <property type="entry name" value="Ureidogly_lyase"/>
    <property type="match status" value="1"/>
</dbReference>
<dbReference type="AlphaFoldDB" id="A0A1Y2GDK8"/>
<dbReference type="GO" id="GO:0004848">
    <property type="term" value="F:ureidoglycolate hydrolase activity"/>
    <property type="evidence" value="ECO:0007669"/>
    <property type="project" value="InterPro"/>
</dbReference>
<reference evidence="5 6" key="1">
    <citation type="submission" date="2016-07" db="EMBL/GenBank/DDBJ databases">
        <title>Pervasive Adenine N6-methylation of Active Genes in Fungi.</title>
        <authorList>
            <consortium name="DOE Joint Genome Institute"/>
            <person name="Mondo S.J."/>
            <person name="Dannebaum R.O."/>
            <person name="Kuo R.C."/>
            <person name="Labutti K."/>
            <person name="Haridas S."/>
            <person name="Kuo A."/>
            <person name="Salamov A."/>
            <person name="Ahrendt S.R."/>
            <person name="Lipzen A."/>
            <person name="Sullivan W."/>
            <person name="Andreopoulos W.B."/>
            <person name="Clum A."/>
            <person name="Lindquist E."/>
            <person name="Daum C."/>
            <person name="Ramamoorthy G.K."/>
            <person name="Gryganskyi A."/>
            <person name="Culley D."/>
            <person name="Magnuson J.K."/>
            <person name="James T.Y."/>
            <person name="O'Malley M.A."/>
            <person name="Stajich J.E."/>
            <person name="Spatafora J.W."/>
            <person name="Visel A."/>
            <person name="Grigoriev I.V."/>
        </authorList>
    </citation>
    <scope>NUCLEOTIDE SEQUENCE [LARGE SCALE GENOMIC DNA]</scope>
    <source>
        <strain evidence="5 6">NRRL 3116</strain>
    </source>
</reference>
<organism evidence="5 6">
    <name type="scientific">Lobosporangium transversale</name>
    <dbReference type="NCBI Taxonomy" id="64571"/>
    <lineage>
        <taxon>Eukaryota</taxon>
        <taxon>Fungi</taxon>
        <taxon>Fungi incertae sedis</taxon>
        <taxon>Mucoromycota</taxon>
        <taxon>Mortierellomycotina</taxon>
        <taxon>Mortierellomycetes</taxon>
        <taxon>Mortierellales</taxon>
        <taxon>Mortierellaceae</taxon>
        <taxon>Lobosporangium</taxon>
    </lineage>
</organism>
<accession>A0A1Y2GDK8</accession>
<dbReference type="SUPFAM" id="SSF51182">
    <property type="entry name" value="RmlC-like cupins"/>
    <property type="match status" value="1"/>
</dbReference>
<dbReference type="Proteomes" id="UP000193648">
    <property type="component" value="Unassembled WGS sequence"/>
</dbReference>
<evidence type="ECO:0000256" key="1">
    <source>
        <dbReference type="ARBA" id="ARBA00011738"/>
    </source>
</evidence>